<evidence type="ECO:0000259" key="3">
    <source>
        <dbReference type="Pfam" id="PF00561"/>
    </source>
</evidence>
<dbReference type="RefSeq" id="WP_086817899.1">
    <property type="nucleotide sequence ID" value="NZ_BJMM01000003.1"/>
</dbReference>
<dbReference type="OrthoDB" id="7185741at2"/>
<keyword evidence="5" id="KW-1185">Reference proteome</keyword>
<evidence type="ECO:0000313" key="5">
    <source>
        <dbReference type="Proteomes" id="UP000319210"/>
    </source>
</evidence>
<dbReference type="EMBL" id="BJMM01000003">
    <property type="protein sequence ID" value="GEB48277.1"/>
    <property type="molecule type" value="Genomic_DNA"/>
</dbReference>
<dbReference type="AlphaFoldDB" id="A0A4Y3QUA9"/>
<reference evidence="4 5" key="1">
    <citation type="submission" date="2019-06" db="EMBL/GenBank/DDBJ databases">
        <title>Whole genome shotgun sequence of Streptomyces cacaoi subsp. cacaoi NBRC 12748.</title>
        <authorList>
            <person name="Hosoyama A."/>
            <person name="Uohara A."/>
            <person name="Ohji S."/>
            <person name="Ichikawa N."/>
        </authorList>
    </citation>
    <scope>NUCLEOTIDE SEQUENCE [LARGE SCALE GENOMIC DNA]</scope>
    <source>
        <strain evidence="4 5">NBRC 12748</strain>
    </source>
</reference>
<comment type="caution">
    <text evidence="4">The sequence shown here is derived from an EMBL/GenBank/DDBJ whole genome shotgun (WGS) entry which is preliminary data.</text>
</comment>
<name>A0A4Y3QUA9_STRCI</name>
<dbReference type="GO" id="GO:0016787">
    <property type="term" value="F:hydrolase activity"/>
    <property type="evidence" value="ECO:0007669"/>
    <property type="project" value="UniProtKB-KW"/>
</dbReference>
<feature type="region of interest" description="Disordered" evidence="1">
    <location>
        <begin position="35"/>
        <end position="59"/>
    </location>
</feature>
<protein>
    <submittedName>
        <fullName evidence="4">Alpha/beta hydrolase</fullName>
    </submittedName>
</protein>
<feature type="chain" id="PRO_5038939268" evidence="2">
    <location>
        <begin position="23"/>
        <end position="313"/>
    </location>
</feature>
<dbReference type="Gene3D" id="3.40.50.1820">
    <property type="entry name" value="alpha/beta hydrolase"/>
    <property type="match status" value="1"/>
</dbReference>
<keyword evidence="2" id="KW-0732">Signal</keyword>
<dbReference type="Pfam" id="PF00561">
    <property type="entry name" value="Abhydrolase_1"/>
    <property type="match status" value="1"/>
</dbReference>
<proteinExistence type="predicted"/>
<dbReference type="SUPFAM" id="SSF53474">
    <property type="entry name" value="alpha/beta-Hydrolases"/>
    <property type="match status" value="1"/>
</dbReference>
<dbReference type="PANTHER" id="PTHR46438">
    <property type="entry name" value="ALPHA/BETA-HYDROLASES SUPERFAMILY PROTEIN"/>
    <property type="match status" value="1"/>
</dbReference>
<sequence>MTRKGRAFSTVALCCCTAAAGAGLVGCEDASKAEGKPAAGHSASSAEKRPDGGLLTGTRKIDVSGHSVHVSCSGRDEGPGAPVVVLLSGGGDHLGKMAAFQKTLGNKNRVCSYDRLGQGASDKPSGPQTFESTGQILTGVLKRVAGDRPVVLAGHSLGGIIAARYAPDHRDKVKGLVLLDATSPTNTADIAQAIPESAGGEAGQLREQNLAIFRGKNPEKLRIPDGKVRSAGDIPVEVVKHGKPYLAAVPEYGPALERSWTRGQHKWRALSTESRGSTAEHSGHYIYLEEPDVAVEAVHRVTARVADAERSAG</sequence>
<feature type="signal peptide" evidence="2">
    <location>
        <begin position="1"/>
        <end position="22"/>
    </location>
</feature>
<evidence type="ECO:0000256" key="2">
    <source>
        <dbReference type="SAM" id="SignalP"/>
    </source>
</evidence>
<evidence type="ECO:0000256" key="1">
    <source>
        <dbReference type="SAM" id="MobiDB-lite"/>
    </source>
</evidence>
<feature type="domain" description="AB hydrolase-1" evidence="3">
    <location>
        <begin position="82"/>
        <end position="213"/>
    </location>
</feature>
<evidence type="ECO:0000313" key="4">
    <source>
        <dbReference type="EMBL" id="GEB48277.1"/>
    </source>
</evidence>
<accession>A0A4Y3QUA9</accession>
<dbReference type="PROSITE" id="PS51257">
    <property type="entry name" value="PROKAR_LIPOPROTEIN"/>
    <property type="match status" value="1"/>
</dbReference>
<dbReference type="PANTHER" id="PTHR46438:SF11">
    <property type="entry name" value="LIPASE-RELATED"/>
    <property type="match status" value="1"/>
</dbReference>
<organism evidence="4 5">
    <name type="scientific">Streptomyces cacaoi</name>
    <dbReference type="NCBI Taxonomy" id="1898"/>
    <lineage>
        <taxon>Bacteria</taxon>
        <taxon>Bacillati</taxon>
        <taxon>Actinomycetota</taxon>
        <taxon>Actinomycetes</taxon>
        <taxon>Kitasatosporales</taxon>
        <taxon>Streptomycetaceae</taxon>
        <taxon>Streptomyces</taxon>
    </lineage>
</organism>
<gene>
    <name evidence="4" type="ORF">SCA03_08280</name>
</gene>
<dbReference type="InterPro" id="IPR029058">
    <property type="entry name" value="AB_hydrolase_fold"/>
</dbReference>
<keyword evidence="4" id="KW-0378">Hydrolase</keyword>
<dbReference type="InterPro" id="IPR000073">
    <property type="entry name" value="AB_hydrolase_1"/>
</dbReference>
<dbReference type="Proteomes" id="UP000319210">
    <property type="component" value="Unassembled WGS sequence"/>
</dbReference>